<dbReference type="Proteomes" id="UP000789366">
    <property type="component" value="Unassembled WGS sequence"/>
</dbReference>
<proteinExistence type="predicted"/>
<gene>
    <name evidence="1" type="ORF">SPELUC_LOCUS2632</name>
</gene>
<sequence>MPLFSTISNSSELNDIFLTPNFDSKMQSKTVFIADGDNETVNSKLYQQCKAKVDELEYLVNYFKEELSINNIQHINNVVNNINQAFAIINDIKRSERNLKHDKI</sequence>
<organism evidence="1 2">
    <name type="scientific">Cetraspora pellucida</name>
    <dbReference type="NCBI Taxonomy" id="1433469"/>
    <lineage>
        <taxon>Eukaryota</taxon>
        <taxon>Fungi</taxon>
        <taxon>Fungi incertae sedis</taxon>
        <taxon>Mucoromycota</taxon>
        <taxon>Glomeromycotina</taxon>
        <taxon>Glomeromycetes</taxon>
        <taxon>Diversisporales</taxon>
        <taxon>Gigasporaceae</taxon>
        <taxon>Cetraspora</taxon>
    </lineage>
</organism>
<reference evidence="1" key="1">
    <citation type="submission" date="2021-06" db="EMBL/GenBank/DDBJ databases">
        <authorList>
            <person name="Kallberg Y."/>
            <person name="Tangrot J."/>
            <person name="Rosling A."/>
        </authorList>
    </citation>
    <scope>NUCLEOTIDE SEQUENCE</scope>
    <source>
        <strain evidence="1">28 12/20/2015</strain>
    </source>
</reference>
<name>A0ACA9KTM7_9GLOM</name>
<protein>
    <submittedName>
        <fullName evidence="1">14940_t:CDS:1</fullName>
    </submittedName>
</protein>
<keyword evidence="2" id="KW-1185">Reference proteome</keyword>
<comment type="caution">
    <text evidence="1">The sequence shown here is derived from an EMBL/GenBank/DDBJ whole genome shotgun (WGS) entry which is preliminary data.</text>
</comment>
<accession>A0ACA9KTM7</accession>
<dbReference type="EMBL" id="CAJVPW010001820">
    <property type="protein sequence ID" value="CAG8492720.1"/>
    <property type="molecule type" value="Genomic_DNA"/>
</dbReference>
<evidence type="ECO:0000313" key="2">
    <source>
        <dbReference type="Proteomes" id="UP000789366"/>
    </source>
</evidence>
<evidence type="ECO:0000313" key="1">
    <source>
        <dbReference type="EMBL" id="CAG8492720.1"/>
    </source>
</evidence>